<keyword evidence="2" id="KW-0479">Metal-binding</keyword>
<comment type="function">
    <text evidence="2">Removes the formyl group from the N-terminal Met of newly synthesized proteins. Requires at least a dipeptide for an efficient rate of reaction. N-terminal L-methionine is a prerequisite for activity but the enzyme has broad specificity at other positions.</text>
</comment>
<dbReference type="CDD" id="cd00487">
    <property type="entry name" value="Pep_deformylase"/>
    <property type="match status" value="1"/>
</dbReference>
<dbReference type="RefSeq" id="WP_015423786.1">
    <property type="nucleotide sequence ID" value="NC_020449.1"/>
</dbReference>
<sequence length="186" mass="21328">MKYKPKILPVRLYGDDFLRKKLPEIDYNTPGLPEFIEDLIYTMYARDGIGIAANQVGSFYRMIVIDPEQDNKLNKKSPIVMINPVIENKEGEVVYEEGCISLPDIFADVSRSKKITYSYTDRMGNRITETAEEIKAVVIQHEFDHLEGILFIDHLGTLDRLKIMHKLKKLQARAVNGQNILEGLTL</sequence>
<dbReference type="Pfam" id="PF01327">
    <property type="entry name" value="Pep_deformylase"/>
    <property type="match status" value="1"/>
</dbReference>
<proteinExistence type="inferred from homology"/>
<dbReference type="NCBIfam" id="NF001159">
    <property type="entry name" value="PRK00150.1-3"/>
    <property type="match status" value="1"/>
</dbReference>
<comment type="catalytic activity">
    <reaction evidence="2">
        <text>N-terminal N-formyl-L-methionyl-[peptide] + H2O = N-terminal L-methionyl-[peptide] + formate</text>
        <dbReference type="Rhea" id="RHEA:24420"/>
        <dbReference type="Rhea" id="RHEA-COMP:10639"/>
        <dbReference type="Rhea" id="RHEA-COMP:10640"/>
        <dbReference type="ChEBI" id="CHEBI:15377"/>
        <dbReference type="ChEBI" id="CHEBI:15740"/>
        <dbReference type="ChEBI" id="CHEBI:49298"/>
        <dbReference type="ChEBI" id="CHEBI:64731"/>
        <dbReference type="EC" id="3.5.1.88"/>
    </reaction>
</comment>
<protein>
    <recommendedName>
        <fullName evidence="2">Peptide deformylase</fullName>
        <shortName evidence="2">PDF</shortName>
        <ecNumber evidence="2">3.5.1.88</ecNumber>
    </recommendedName>
    <alternativeName>
        <fullName evidence="2">Polypeptide deformylase</fullName>
    </alternativeName>
</protein>
<dbReference type="HOGENOM" id="CLU_061901_2_1_0"/>
<reference evidence="3 4" key="1">
    <citation type="journal article" date="2008" name="J. Bacteriol.">
        <title>'Candidatus Cloacamonas acidaminovorans': genome sequence reconstruction provides a first glimpse of a new bacterial division.</title>
        <authorList>
            <person name="Pelletier E."/>
            <person name="Kreimeyer A."/>
            <person name="Bocs S."/>
            <person name="Rouy Z."/>
            <person name="Gyapay G."/>
            <person name="Chouari R."/>
            <person name="Riviere D."/>
            <person name="Ganesan A."/>
            <person name="Daegelen P."/>
            <person name="Sghir A."/>
            <person name="Cohen G.N."/>
            <person name="Medigue C."/>
            <person name="Weissenbach J."/>
            <person name="Le Paslier D."/>
        </authorList>
    </citation>
    <scope>NUCLEOTIDE SEQUENCE [LARGE SCALE GENOMIC DNA]</scope>
    <source>
        <strain evidence="4">Evry</strain>
    </source>
</reference>
<dbReference type="EMBL" id="CU466930">
    <property type="protein sequence ID" value="CAO79925.1"/>
    <property type="molecule type" value="Genomic_DNA"/>
</dbReference>
<feature type="binding site" evidence="2">
    <location>
        <position position="141"/>
    </location>
    <ligand>
        <name>Fe cation</name>
        <dbReference type="ChEBI" id="CHEBI:24875"/>
    </ligand>
</feature>
<feature type="active site" evidence="2">
    <location>
        <position position="142"/>
    </location>
</feature>
<dbReference type="Gene3D" id="3.90.45.10">
    <property type="entry name" value="Peptide deformylase"/>
    <property type="match status" value="1"/>
</dbReference>
<dbReference type="EC" id="3.5.1.88" evidence="2"/>
<dbReference type="AlphaFoldDB" id="B0VID6"/>
<dbReference type="SUPFAM" id="SSF56420">
    <property type="entry name" value="Peptide deformylase"/>
    <property type="match status" value="1"/>
</dbReference>
<dbReference type="Proteomes" id="UP000002019">
    <property type="component" value="Chromosome"/>
</dbReference>
<comment type="cofactor">
    <cofactor evidence="2">
        <name>Fe(2+)</name>
        <dbReference type="ChEBI" id="CHEBI:29033"/>
    </cofactor>
    <text evidence="2">Binds 1 Fe(2+) ion.</text>
</comment>
<name>B0VID6_CLOAI</name>
<feature type="binding site" evidence="2">
    <location>
        <position position="99"/>
    </location>
    <ligand>
        <name>Fe cation</name>
        <dbReference type="ChEBI" id="CHEBI:24875"/>
    </ligand>
</feature>
<evidence type="ECO:0000256" key="2">
    <source>
        <dbReference type="HAMAP-Rule" id="MF_00163"/>
    </source>
</evidence>
<dbReference type="GO" id="GO:0006412">
    <property type="term" value="P:translation"/>
    <property type="evidence" value="ECO:0007669"/>
    <property type="project" value="UniProtKB-UniRule"/>
</dbReference>
<dbReference type="NCBIfam" id="TIGR00079">
    <property type="entry name" value="pept_deformyl"/>
    <property type="match status" value="1"/>
</dbReference>
<dbReference type="OrthoDB" id="9784988at2"/>
<dbReference type="PANTHER" id="PTHR10458:SF22">
    <property type="entry name" value="PEPTIDE DEFORMYLASE"/>
    <property type="match status" value="1"/>
</dbReference>
<dbReference type="PIRSF" id="PIRSF004749">
    <property type="entry name" value="Pep_def"/>
    <property type="match status" value="1"/>
</dbReference>
<evidence type="ECO:0000313" key="4">
    <source>
        <dbReference type="Proteomes" id="UP000002019"/>
    </source>
</evidence>
<dbReference type="HAMAP" id="MF_00163">
    <property type="entry name" value="Pep_deformylase"/>
    <property type="match status" value="1"/>
</dbReference>
<dbReference type="eggNOG" id="COG0242">
    <property type="taxonomic scope" value="Bacteria"/>
</dbReference>
<dbReference type="STRING" id="459349.CLOAM0007"/>
<dbReference type="InterPro" id="IPR036821">
    <property type="entry name" value="Peptide_deformylase_sf"/>
</dbReference>
<dbReference type="PANTHER" id="PTHR10458">
    <property type="entry name" value="PEPTIDE DEFORMYLASE"/>
    <property type="match status" value="1"/>
</dbReference>
<evidence type="ECO:0000256" key="1">
    <source>
        <dbReference type="ARBA" id="ARBA00010759"/>
    </source>
</evidence>
<keyword evidence="2" id="KW-0408">Iron</keyword>
<dbReference type="GO" id="GO:0046872">
    <property type="term" value="F:metal ion binding"/>
    <property type="evidence" value="ECO:0007669"/>
    <property type="project" value="UniProtKB-KW"/>
</dbReference>
<dbReference type="InterPro" id="IPR023635">
    <property type="entry name" value="Peptide_deformylase"/>
</dbReference>
<feature type="binding site" evidence="2">
    <location>
        <position position="145"/>
    </location>
    <ligand>
        <name>Fe cation</name>
        <dbReference type="ChEBI" id="CHEBI:24875"/>
    </ligand>
</feature>
<keyword evidence="2 3" id="KW-0378">Hydrolase</keyword>
<keyword evidence="2" id="KW-0648">Protein biosynthesis</keyword>
<organism evidence="3 4">
    <name type="scientific">Cloacimonas acidaminovorans (strain Evry)</name>
    <dbReference type="NCBI Taxonomy" id="459349"/>
    <lineage>
        <taxon>Bacteria</taxon>
        <taxon>Pseudomonadati</taxon>
        <taxon>Candidatus Cloacimonadota</taxon>
        <taxon>Candidatus Cloacimonadia</taxon>
        <taxon>Candidatus Cloacimonadales</taxon>
        <taxon>Candidatus Cloacimonadaceae</taxon>
        <taxon>Candidatus Cloacimonas</taxon>
    </lineage>
</organism>
<gene>
    <name evidence="2 3" type="primary">def</name>
    <name evidence="3" type="ordered locus">CLOAM0007</name>
</gene>
<evidence type="ECO:0000313" key="3">
    <source>
        <dbReference type="EMBL" id="CAO79925.1"/>
    </source>
</evidence>
<comment type="similarity">
    <text evidence="1 2">Belongs to the polypeptide deformylase family.</text>
</comment>
<dbReference type="KEGG" id="caci:CLOAM0007"/>
<keyword evidence="4" id="KW-1185">Reference proteome</keyword>
<accession>B0VID6</accession>
<dbReference type="GO" id="GO:0042586">
    <property type="term" value="F:peptide deformylase activity"/>
    <property type="evidence" value="ECO:0007669"/>
    <property type="project" value="UniProtKB-UniRule"/>
</dbReference>
<dbReference type="PRINTS" id="PR01576">
    <property type="entry name" value="PDEFORMYLASE"/>
</dbReference>